<dbReference type="AlphaFoldDB" id="A0A0L6VFA2"/>
<sequence length="47" mass="5164">MINHDEQYDDYEEADCAIVRVSTVHVRLDCSKGGRILVPASFKAPGG</sequence>
<evidence type="ECO:0000313" key="2">
    <source>
        <dbReference type="Proteomes" id="UP000037035"/>
    </source>
</evidence>
<feature type="non-terminal residue" evidence="1">
    <location>
        <position position="47"/>
    </location>
</feature>
<evidence type="ECO:0000313" key="1">
    <source>
        <dbReference type="EMBL" id="KNZ59242.1"/>
    </source>
</evidence>
<organism evidence="1 2">
    <name type="scientific">Puccinia sorghi</name>
    <dbReference type="NCBI Taxonomy" id="27349"/>
    <lineage>
        <taxon>Eukaryota</taxon>
        <taxon>Fungi</taxon>
        <taxon>Dikarya</taxon>
        <taxon>Basidiomycota</taxon>
        <taxon>Pucciniomycotina</taxon>
        <taxon>Pucciniomycetes</taxon>
        <taxon>Pucciniales</taxon>
        <taxon>Pucciniaceae</taxon>
        <taxon>Puccinia</taxon>
    </lineage>
</organism>
<dbReference type="Proteomes" id="UP000037035">
    <property type="component" value="Unassembled WGS sequence"/>
</dbReference>
<accession>A0A0L6VFA2</accession>
<protein>
    <submittedName>
        <fullName evidence="1">Uncharacterized protein</fullName>
    </submittedName>
</protein>
<dbReference type="OrthoDB" id="2515829at2759"/>
<name>A0A0L6VFA2_9BASI</name>
<proteinExistence type="predicted"/>
<comment type="caution">
    <text evidence="1">The sequence shown here is derived from an EMBL/GenBank/DDBJ whole genome shotgun (WGS) entry which is preliminary data.</text>
</comment>
<gene>
    <name evidence="1" type="ORF">VP01_1776g1</name>
</gene>
<dbReference type="EMBL" id="LAVV01006588">
    <property type="protein sequence ID" value="KNZ59242.1"/>
    <property type="molecule type" value="Genomic_DNA"/>
</dbReference>
<keyword evidence="2" id="KW-1185">Reference proteome</keyword>
<dbReference type="VEuPathDB" id="FungiDB:VP01_1776g1"/>
<reference evidence="1 2" key="1">
    <citation type="submission" date="2015-08" db="EMBL/GenBank/DDBJ databases">
        <title>Next Generation Sequencing and Analysis of the Genome of Puccinia sorghi L Schw, the Causal Agent of Maize Common Rust.</title>
        <authorList>
            <person name="Rochi L."/>
            <person name="Burguener G."/>
            <person name="Darino M."/>
            <person name="Turjanski A."/>
            <person name="Kreff E."/>
            <person name="Dieguez M.J."/>
            <person name="Sacco F."/>
        </authorList>
    </citation>
    <scope>NUCLEOTIDE SEQUENCE [LARGE SCALE GENOMIC DNA]</scope>
    <source>
        <strain evidence="1 2">RO10H11247</strain>
    </source>
</reference>